<comment type="caution">
    <text evidence="2">The sequence shown here is derived from an EMBL/GenBank/DDBJ whole genome shotgun (WGS) entry which is preliminary data.</text>
</comment>
<proteinExistence type="predicted"/>
<sequence>MTLQTREVLRGAANAQNKSRTDTRSVVKEQKELTTSEKATEREPISMEKAALYLLSTKVAIKNHENAPRSPESTKYDLLRYPKSGKESLYRKSSCHEIFHQLARWIRMKNKAESNLMKPYNGFTSHGNDEKPDMTAV</sequence>
<dbReference type="AlphaFoldDB" id="A0A9J5XHP9"/>
<gene>
    <name evidence="2" type="ORF">H5410_048277</name>
</gene>
<feature type="compositionally biased region" description="Basic and acidic residues" evidence="1">
    <location>
        <begin position="19"/>
        <end position="44"/>
    </location>
</feature>
<name>A0A9J5XHP9_SOLCO</name>
<accession>A0A9J5XHP9</accession>
<evidence type="ECO:0000256" key="1">
    <source>
        <dbReference type="SAM" id="MobiDB-lite"/>
    </source>
</evidence>
<feature type="region of interest" description="Disordered" evidence="1">
    <location>
        <begin position="1"/>
        <end position="44"/>
    </location>
</feature>
<protein>
    <submittedName>
        <fullName evidence="2">Uncharacterized protein</fullName>
    </submittedName>
</protein>
<reference evidence="2 3" key="1">
    <citation type="submission" date="2020-09" db="EMBL/GenBank/DDBJ databases">
        <title>De no assembly of potato wild relative species, Solanum commersonii.</title>
        <authorList>
            <person name="Cho K."/>
        </authorList>
    </citation>
    <scope>NUCLEOTIDE SEQUENCE [LARGE SCALE GENOMIC DNA]</scope>
    <source>
        <strain evidence="2">LZ3.2</strain>
        <tissue evidence="2">Leaf</tissue>
    </source>
</reference>
<organism evidence="2 3">
    <name type="scientific">Solanum commersonii</name>
    <name type="common">Commerson's wild potato</name>
    <name type="synonym">Commerson's nightshade</name>
    <dbReference type="NCBI Taxonomy" id="4109"/>
    <lineage>
        <taxon>Eukaryota</taxon>
        <taxon>Viridiplantae</taxon>
        <taxon>Streptophyta</taxon>
        <taxon>Embryophyta</taxon>
        <taxon>Tracheophyta</taxon>
        <taxon>Spermatophyta</taxon>
        <taxon>Magnoliopsida</taxon>
        <taxon>eudicotyledons</taxon>
        <taxon>Gunneridae</taxon>
        <taxon>Pentapetalae</taxon>
        <taxon>asterids</taxon>
        <taxon>lamiids</taxon>
        <taxon>Solanales</taxon>
        <taxon>Solanaceae</taxon>
        <taxon>Solanoideae</taxon>
        <taxon>Solaneae</taxon>
        <taxon>Solanum</taxon>
    </lineage>
</organism>
<dbReference type="EMBL" id="JACXVP010000009">
    <property type="protein sequence ID" value="KAG5587843.1"/>
    <property type="molecule type" value="Genomic_DNA"/>
</dbReference>
<keyword evidence="3" id="KW-1185">Reference proteome</keyword>
<evidence type="ECO:0000313" key="2">
    <source>
        <dbReference type="EMBL" id="KAG5587843.1"/>
    </source>
</evidence>
<evidence type="ECO:0000313" key="3">
    <source>
        <dbReference type="Proteomes" id="UP000824120"/>
    </source>
</evidence>
<dbReference type="Proteomes" id="UP000824120">
    <property type="component" value="Chromosome 9"/>
</dbReference>